<dbReference type="InterPro" id="IPR012914">
    <property type="entry name" value="PucR_dom"/>
</dbReference>
<evidence type="ECO:0000256" key="1">
    <source>
        <dbReference type="ARBA" id="ARBA00006754"/>
    </source>
</evidence>
<proteinExistence type="inferred from homology"/>
<protein>
    <submittedName>
        <fullName evidence="5">PucR C-terminal helix-turn-helix domain-containing protein</fullName>
    </submittedName>
</protein>
<dbReference type="PANTHER" id="PTHR33744">
    <property type="entry name" value="CARBOHYDRATE DIACID REGULATOR"/>
    <property type="match status" value="1"/>
</dbReference>
<dbReference type="Proteomes" id="UP000198949">
    <property type="component" value="Unassembled WGS sequence"/>
</dbReference>
<dbReference type="STRING" id="58114.SAMN05216270_11775"/>
<dbReference type="InterPro" id="IPR041522">
    <property type="entry name" value="CdaR_GGDEF"/>
</dbReference>
<dbReference type="EMBL" id="FNAD01000017">
    <property type="protein sequence ID" value="SDE28769.1"/>
    <property type="molecule type" value="Genomic_DNA"/>
</dbReference>
<dbReference type="Gene3D" id="1.10.10.2840">
    <property type="entry name" value="PucR C-terminal helix-turn-helix domain"/>
    <property type="match status" value="1"/>
</dbReference>
<dbReference type="PANTHER" id="PTHR33744:SF17">
    <property type="entry name" value="CONSERVED PROTEIN"/>
    <property type="match status" value="1"/>
</dbReference>
<evidence type="ECO:0000259" key="3">
    <source>
        <dbReference type="Pfam" id="PF13556"/>
    </source>
</evidence>
<feature type="domain" description="CdaR GGDEF-like" evidence="4">
    <location>
        <begin position="324"/>
        <end position="443"/>
    </location>
</feature>
<evidence type="ECO:0000313" key="6">
    <source>
        <dbReference type="Proteomes" id="UP000198949"/>
    </source>
</evidence>
<accession>A0A1G7BNZ3</accession>
<keyword evidence="6" id="KW-1185">Reference proteome</keyword>
<dbReference type="Pfam" id="PF07905">
    <property type="entry name" value="PucR"/>
    <property type="match status" value="1"/>
</dbReference>
<feature type="domain" description="PucR C-terminal helix-turn-helix" evidence="3">
    <location>
        <begin position="497"/>
        <end position="553"/>
    </location>
</feature>
<name>A0A1G7BNZ3_9ACTN</name>
<reference evidence="6" key="1">
    <citation type="submission" date="2016-10" db="EMBL/GenBank/DDBJ databases">
        <authorList>
            <person name="Varghese N."/>
            <person name="Submissions S."/>
        </authorList>
    </citation>
    <scope>NUCLEOTIDE SEQUENCE [LARGE SCALE GENOMIC DNA]</scope>
    <source>
        <strain evidence="6">CGMCC 4.3516</strain>
    </source>
</reference>
<dbReference type="Pfam" id="PF13556">
    <property type="entry name" value="HTH_30"/>
    <property type="match status" value="1"/>
</dbReference>
<evidence type="ECO:0000259" key="4">
    <source>
        <dbReference type="Pfam" id="PF17853"/>
    </source>
</evidence>
<dbReference type="InterPro" id="IPR042070">
    <property type="entry name" value="PucR_C-HTH_sf"/>
</dbReference>
<dbReference type="OrthoDB" id="3170447at2"/>
<evidence type="ECO:0000259" key="2">
    <source>
        <dbReference type="Pfam" id="PF07905"/>
    </source>
</evidence>
<evidence type="ECO:0000313" key="5">
    <source>
        <dbReference type="EMBL" id="SDE28769.1"/>
    </source>
</evidence>
<dbReference type="Pfam" id="PF17853">
    <property type="entry name" value="GGDEF_2"/>
    <property type="match status" value="1"/>
</dbReference>
<sequence>MVGRYETFVSRPLNAGGSSKLGGAAGLWWPYLPRPDPPEKAGPLGATLRLRSLLQMPELGLTLVSGKHHLDREIRWVVPTDLHDPRRYLSGGELVLTGMMWRRAEADSDAYVRNLIKAGVTALGAGDHPEFHAVPADLVDACALHDLPLFAVDAEVAFAEITERIVQRLSVGRSGDLASLLDRHRRLIAADGIGQILELIRAELGMECLVLSPSGRALRGGLDLSDADRSAVVARAHAAERLPVKVTLDRHRCYSVFGIGSTIHTGRFLVTDDDHTRWPPERRLVAEQLSALLMLELDDPAQRPAPDVELIGALREGRVDEHLMRSAGLPVGGGCTVIAAVGEPAALREVVVAEAVAGPFDNLLQPPAAVWATVGDETVAILAGPAGSADERPRLLEWARHCAAVLSGANPGGSGAVSVGLADPVRSPEGLRGALEQARHTAALAQPRAGGVDIAEPDHLVSHRMLLAAVPPDVSRAFRTRVLDPLLEYDARHRSDLLPTLRRFLECDGSWRQCALSLHLHVNTVRYRMRRVEELTGRDLRNPLDRMDLALAVSLD</sequence>
<gene>
    <name evidence="5" type="ORF">SAMN05216270_11775</name>
</gene>
<feature type="domain" description="Purine catabolism PurC-like" evidence="2">
    <location>
        <begin position="53"/>
        <end position="169"/>
    </location>
</feature>
<dbReference type="AlphaFoldDB" id="A0A1G7BNZ3"/>
<dbReference type="InterPro" id="IPR025736">
    <property type="entry name" value="PucR_C-HTH_dom"/>
</dbReference>
<dbReference type="InterPro" id="IPR051448">
    <property type="entry name" value="CdaR-like_regulators"/>
</dbReference>
<comment type="similarity">
    <text evidence="1">Belongs to the CdaR family.</text>
</comment>
<organism evidence="5 6">
    <name type="scientific">Glycomyces harbinensis</name>
    <dbReference type="NCBI Taxonomy" id="58114"/>
    <lineage>
        <taxon>Bacteria</taxon>
        <taxon>Bacillati</taxon>
        <taxon>Actinomycetota</taxon>
        <taxon>Actinomycetes</taxon>
        <taxon>Glycomycetales</taxon>
        <taxon>Glycomycetaceae</taxon>
        <taxon>Glycomyces</taxon>
    </lineage>
</organism>